<keyword evidence="4" id="KW-1185">Reference proteome</keyword>
<organism evidence="3 4">
    <name type="scientific">Homarus americanus</name>
    <name type="common">American lobster</name>
    <dbReference type="NCBI Taxonomy" id="6706"/>
    <lineage>
        <taxon>Eukaryota</taxon>
        <taxon>Metazoa</taxon>
        <taxon>Ecdysozoa</taxon>
        <taxon>Arthropoda</taxon>
        <taxon>Crustacea</taxon>
        <taxon>Multicrustacea</taxon>
        <taxon>Malacostraca</taxon>
        <taxon>Eumalacostraca</taxon>
        <taxon>Eucarida</taxon>
        <taxon>Decapoda</taxon>
        <taxon>Pleocyemata</taxon>
        <taxon>Astacidea</taxon>
        <taxon>Nephropoidea</taxon>
        <taxon>Nephropidae</taxon>
        <taxon>Homarus</taxon>
    </lineage>
</organism>
<keyword evidence="2" id="KW-0732">Signal</keyword>
<evidence type="ECO:0000313" key="3">
    <source>
        <dbReference type="EMBL" id="KAG7173543.1"/>
    </source>
</evidence>
<proteinExistence type="predicted"/>
<dbReference type="Proteomes" id="UP000747542">
    <property type="component" value="Unassembled WGS sequence"/>
</dbReference>
<evidence type="ECO:0000256" key="2">
    <source>
        <dbReference type="SAM" id="SignalP"/>
    </source>
</evidence>
<reference evidence="3" key="1">
    <citation type="journal article" date="2021" name="Sci. Adv.">
        <title>The American lobster genome reveals insights on longevity, neural, and immune adaptations.</title>
        <authorList>
            <person name="Polinski J.M."/>
            <person name="Zimin A.V."/>
            <person name="Clark K.F."/>
            <person name="Kohn A.B."/>
            <person name="Sadowski N."/>
            <person name="Timp W."/>
            <person name="Ptitsyn A."/>
            <person name="Khanna P."/>
            <person name="Romanova D.Y."/>
            <person name="Williams P."/>
            <person name="Greenwood S.J."/>
            <person name="Moroz L.L."/>
            <person name="Walt D.R."/>
            <person name="Bodnar A.G."/>
        </authorList>
    </citation>
    <scope>NUCLEOTIDE SEQUENCE</scope>
    <source>
        <strain evidence="3">GMGI-L3</strain>
    </source>
</reference>
<sequence length="812" mass="88802">MGLGRMVVIIMVLVLAARCSSVGGSGHSGDDGMVTAVAEPLMGTVRMPALPSSFPIIEFTDYGIQGHLMPPKDPRPNHHLAKGRQGQPYQPPSQQVHAKNTFLAGSVPINAYHNPTTDLLSRYPNSPSPNPSWSSPGVTGGLPGKEMDLRMLGTSDKDARLGDYGGASTHRLDYTQYFAENDEAKQGTLEAALHTLWTHRTDAYNTMEETGSAAINHAWLDVLNTHHPYTTTHTEVTHKYSPPGSPTKELSYYHHNEGPIRGVGSTPRPGSYNPGKKIKSGHLQHPLLMDSHRTHPTHYRNGGGRRTHPVVAQQPKRIRGKPVDHVGIVMPPAGNGRVQPASRPGVGPKRIGVIHPPGRSTRIGLKALHRHQQPYLKRPRGSQTSVQMVRRRLPVGQVGIAAPGDNPFSTAYLTPNSQHPEAPLVDYNSPDFSNYVKYQDYVNIGQTSSVNPSLLGPIAPVTQLGQQNLKPNAETGLTFAEAVELANLLGDPLQKKLLLDSDFRNSAVGMLQKQHQQGGSGWMYEMGHMMSEVSKQLPRIDKAVTTMSFLAFGIFMANLVVQAIANSSINSLLGREDLSGFNALPLDFSSFQLDFGRFDLNLGLENDNLDQDNGMLTKVADVISQVYFSLHEMARAGVINMVSALGLSIPKTRTSPEIADLEPECLQRLLCEGHHATLPYFQDTVPYRLLPFWTMGVSWLSGVSSIPRLLEELRAEIAGQRGLDCFSLFPECMDTMIVDKLLLQIESELVDTKGGITVGPAVETSQDMAVGDIRYSNTESMSDGTDTNFDKDGNIDLAPRLITHRDEYMGMV</sequence>
<name>A0A8J5N6J1_HOMAM</name>
<dbReference type="OrthoDB" id="6375644at2759"/>
<feature type="signal peptide" evidence="2">
    <location>
        <begin position="1"/>
        <end position="21"/>
    </location>
</feature>
<feature type="region of interest" description="Disordered" evidence="1">
    <location>
        <begin position="72"/>
        <end position="96"/>
    </location>
</feature>
<gene>
    <name evidence="3" type="ORF">Hamer_G020173</name>
</gene>
<dbReference type="EMBL" id="JAHLQT010009549">
    <property type="protein sequence ID" value="KAG7173543.1"/>
    <property type="molecule type" value="Genomic_DNA"/>
</dbReference>
<accession>A0A8J5N6J1</accession>
<feature type="region of interest" description="Disordered" evidence="1">
    <location>
        <begin position="331"/>
        <end position="359"/>
    </location>
</feature>
<protein>
    <submittedName>
        <fullName evidence="3">Uncharacterized protein</fullName>
    </submittedName>
</protein>
<evidence type="ECO:0000313" key="4">
    <source>
        <dbReference type="Proteomes" id="UP000747542"/>
    </source>
</evidence>
<dbReference type="AlphaFoldDB" id="A0A8J5N6J1"/>
<evidence type="ECO:0000256" key="1">
    <source>
        <dbReference type="SAM" id="MobiDB-lite"/>
    </source>
</evidence>
<comment type="caution">
    <text evidence="3">The sequence shown here is derived from an EMBL/GenBank/DDBJ whole genome shotgun (WGS) entry which is preliminary data.</text>
</comment>
<feature type="chain" id="PRO_5035274350" evidence="2">
    <location>
        <begin position="22"/>
        <end position="812"/>
    </location>
</feature>